<gene>
    <name evidence="6" type="ORF">JE024_06795</name>
</gene>
<dbReference type="PANTHER" id="PTHR30055:SF234">
    <property type="entry name" value="HTH-TYPE TRANSCRIPTIONAL REGULATOR BETI"/>
    <property type="match status" value="1"/>
</dbReference>
<dbReference type="PROSITE" id="PS50977">
    <property type="entry name" value="HTH_TETR_2"/>
    <property type="match status" value="1"/>
</dbReference>
<reference evidence="6 7" key="1">
    <citation type="journal article" date="2016" name="Arch. Microbiol.">
        <title>Streptomyces zhihengii sp. nov., isolated from rhizospheric soil of Psammosilene tunicoides.</title>
        <authorList>
            <person name="Huang M.J."/>
            <person name="Fei J.J."/>
            <person name="Salam N."/>
            <person name="Kim C.J."/>
            <person name="Hozzein W.N."/>
            <person name="Xiao M."/>
            <person name="Huang H.Q."/>
            <person name="Li W.J."/>
        </authorList>
    </citation>
    <scope>NUCLEOTIDE SEQUENCE [LARGE SCALE GENOMIC DNA]</scope>
    <source>
        <strain evidence="6 7">YIM T102</strain>
    </source>
</reference>
<dbReference type="InterPro" id="IPR001647">
    <property type="entry name" value="HTH_TetR"/>
</dbReference>
<feature type="DNA-binding region" description="H-T-H motif" evidence="4">
    <location>
        <begin position="35"/>
        <end position="54"/>
    </location>
</feature>
<sequence length="208" mass="23535">MLPKDVKRTRAQLTRQRILDAAMQLFSDHGYVATTIESIARHAGVAVQTVYFAFGNKQRLLGHLVDLHLPCTEGPEGLTSFTRVAEALAVRDPRQQMRHLAQLMSTVNAQAAPLLEVLRNAAVTYGDGMEEWQVNRSRRRTLHGHFVDSLAERRVLREGLGHERALDICGALLGPELYHLLATERNWTREQWEDWAYDSLCCHLIGDA</sequence>
<proteinExistence type="predicted"/>
<dbReference type="RefSeq" id="WP_205372728.1">
    <property type="nucleotide sequence ID" value="NZ_JAFEJA010000001.1"/>
</dbReference>
<feature type="domain" description="HTH tetR-type" evidence="5">
    <location>
        <begin position="12"/>
        <end position="72"/>
    </location>
</feature>
<evidence type="ECO:0000256" key="1">
    <source>
        <dbReference type="ARBA" id="ARBA00023015"/>
    </source>
</evidence>
<dbReference type="InterPro" id="IPR009057">
    <property type="entry name" value="Homeodomain-like_sf"/>
</dbReference>
<dbReference type="Gene3D" id="1.10.357.10">
    <property type="entry name" value="Tetracycline Repressor, domain 2"/>
    <property type="match status" value="1"/>
</dbReference>
<dbReference type="EMBL" id="JAFEJA010000001">
    <property type="protein sequence ID" value="MBM9618458.1"/>
    <property type="molecule type" value="Genomic_DNA"/>
</dbReference>
<name>A0ABS2UM87_9ACTN</name>
<evidence type="ECO:0000259" key="5">
    <source>
        <dbReference type="PROSITE" id="PS50977"/>
    </source>
</evidence>
<dbReference type="PRINTS" id="PR00455">
    <property type="entry name" value="HTHTETR"/>
</dbReference>
<comment type="caution">
    <text evidence="6">The sequence shown here is derived from an EMBL/GenBank/DDBJ whole genome shotgun (WGS) entry which is preliminary data.</text>
</comment>
<keyword evidence="7" id="KW-1185">Reference proteome</keyword>
<dbReference type="PANTHER" id="PTHR30055">
    <property type="entry name" value="HTH-TYPE TRANSCRIPTIONAL REGULATOR RUTR"/>
    <property type="match status" value="1"/>
</dbReference>
<dbReference type="InterPro" id="IPR050109">
    <property type="entry name" value="HTH-type_TetR-like_transc_reg"/>
</dbReference>
<evidence type="ECO:0000256" key="2">
    <source>
        <dbReference type="ARBA" id="ARBA00023125"/>
    </source>
</evidence>
<evidence type="ECO:0000313" key="7">
    <source>
        <dbReference type="Proteomes" id="UP000664109"/>
    </source>
</evidence>
<dbReference type="Proteomes" id="UP000664109">
    <property type="component" value="Unassembled WGS sequence"/>
</dbReference>
<organism evidence="6 7">
    <name type="scientific">Streptomyces zhihengii</name>
    <dbReference type="NCBI Taxonomy" id="1818004"/>
    <lineage>
        <taxon>Bacteria</taxon>
        <taxon>Bacillati</taxon>
        <taxon>Actinomycetota</taxon>
        <taxon>Actinomycetes</taxon>
        <taxon>Kitasatosporales</taxon>
        <taxon>Streptomycetaceae</taxon>
        <taxon>Streptomyces</taxon>
    </lineage>
</organism>
<evidence type="ECO:0000313" key="6">
    <source>
        <dbReference type="EMBL" id="MBM9618458.1"/>
    </source>
</evidence>
<keyword evidence="2 4" id="KW-0238">DNA-binding</keyword>
<evidence type="ECO:0000256" key="4">
    <source>
        <dbReference type="PROSITE-ProRule" id="PRU00335"/>
    </source>
</evidence>
<accession>A0ABS2UM87</accession>
<dbReference type="SUPFAM" id="SSF46689">
    <property type="entry name" value="Homeodomain-like"/>
    <property type="match status" value="1"/>
</dbReference>
<protein>
    <submittedName>
        <fullName evidence="6">TetR/AcrR family transcriptional regulator</fullName>
    </submittedName>
</protein>
<keyword evidence="3" id="KW-0804">Transcription</keyword>
<keyword evidence="1" id="KW-0805">Transcription regulation</keyword>
<dbReference type="Pfam" id="PF00440">
    <property type="entry name" value="TetR_N"/>
    <property type="match status" value="1"/>
</dbReference>
<evidence type="ECO:0000256" key="3">
    <source>
        <dbReference type="ARBA" id="ARBA00023163"/>
    </source>
</evidence>